<evidence type="ECO:0000313" key="2">
    <source>
        <dbReference type="EMBL" id="KAG8083671.1"/>
    </source>
</evidence>
<reference evidence="2" key="2">
    <citation type="submission" date="2021-02" db="EMBL/GenBank/DDBJ databases">
        <authorList>
            <person name="Kimball J.A."/>
            <person name="Haas M.W."/>
            <person name="Macchietto M."/>
            <person name="Kono T."/>
            <person name="Duquette J."/>
            <person name="Shao M."/>
        </authorList>
    </citation>
    <scope>NUCLEOTIDE SEQUENCE</scope>
    <source>
        <tissue evidence="2">Fresh leaf tissue</tissue>
    </source>
</reference>
<comment type="caution">
    <text evidence="2">The sequence shown here is derived from an EMBL/GenBank/DDBJ whole genome shotgun (WGS) entry which is preliminary data.</text>
</comment>
<keyword evidence="3" id="KW-1185">Reference proteome</keyword>
<feature type="region of interest" description="Disordered" evidence="1">
    <location>
        <begin position="1"/>
        <end position="69"/>
    </location>
</feature>
<evidence type="ECO:0000313" key="3">
    <source>
        <dbReference type="Proteomes" id="UP000729402"/>
    </source>
</evidence>
<feature type="compositionally biased region" description="Low complexity" evidence="1">
    <location>
        <begin position="26"/>
        <end position="40"/>
    </location>
</feature>
<sequence>MAATSSAVRVTSTPTLGGSTIATQESSSSPFNKRSSRSFPMRTFEVSSTLDSSEEELRMSSEDREDEGKGSLALHAAYFTRVLTTLEVPAAAFLFRETCPAESKLG</sequence>
<accession>A0A8J5W153</accession>
<dbReference type="AlphaFoldDB" id="A0A8J5W153"/>
<feature type="compositionally biased region" description="Polar residues" evidence="1">
    <location>
        <begin position="1"/>
        <end position="25"/>
    </location>
</feature>
<feature type="compositionally biased region" description="Basic and acidic residues" evidence="1">
    <location>
        <begin position="55"/>
        <end position="69"/>
    </location>
</feature>
<reference evidence="2" key="1">
    <citation type="journal article" date="2021" name="bioRxiv">
        <title>Whole Genome Assembly and Annotation of Northern Wild Rice, Zizania palustris L., Supports a Whole Genome Duplication in the Zizania Genus.</title>
        <authorList>
            <person name="Haas M."/>
            <person name="Kono T."/>
            <person name="Macchietto M."/>
            <person name="Millas R."/>
            <person name="McGilp L."/>
            <person name="Shao M."/>
            <person name="Duquette J."/>
            <person name="Hirsch C.N."/>
            <person name="Kimball J."/>
        </authorList>
    </citation>
    <scope>NUCLEOTIDE SEQUENCE</scope>
    <source>
        <tissue evidence="2">Fresh leaf tissue</tissue>
    </source>
</reference>
<gene>
    <name evidence="2" type="ORF">GUJ93_ZPchr0016g2577</name>
</gene>
<proteinExistence type="predicted"/>
<evidence type="ECO:0000256" key="1">
    <source>
        <dbReference type="SAM" id="MobiDB-lite"/>
    </source>
</evidence>
<organism evidence="2 3">
    <name type="scientific">Zizania palustris</name>
    <name type="common">Northern wild rice</name>
    <dbReference type="NCBI Taxonomy" id="103762"/>
    <lineage>
        <taxon>Eukaryota</taxon>
        <taxon>Viridiplantae</taxon>
        <taxon>Streptophyta</taxon>
        <taxon>Embryophyta</taxon>
        <taxon>Tracheophyta</taxon>
        <taxon>Spermatophyta</taxon>
        <taxon>Magnoliopsida</taxon>
        <taxon>Liliopsida</taxon>
        <taxon>Poales</taxon>
        <taxon>Poaceae</taxon>
        <taxon>BOP clade</taxon>
        <taxon>Oryzoideae</taxon>
        <taxon>Oryzeae</taxon>
        <taxon>Zizaniinae</taxon>
        <taxon>Zizania</taxon>
    </lineage>
</organism>
<name>A0A8J5W153_ZIZPA</name>
<protein>
    <submittedName>
        <fullName evidence="2">Uncharacterized protein</fullName>
    </submittedName>
</protein>
<dbReference type="EMBL" id="JAAALK010000084">
    <property type="protein sequence ID" value="KAG8083671.1"/>
    <property type="molecule type" value="Genomic_DNA"/>
</dbReference>
<dbReference type="Proteomes" id="UP000729402">
    <property type="component" value="Unassembled WGS sequence"/>
</dbReference>